<evidence type="ECO:0000313" key="5">
    <source>
        <dbReference type="Proteomes" id="UP001235939"/>
    </source>
</evidence>
<feature type="domain" description="C2H2-type" evidence="3">
    <location>
        <begin position="363"/>
        <end position="390"/>
    </location>
</feature>
<keyword evidence="1" id="KW-0863">Zinc-finger</keyword>
<dbReference type="SUPFAM" id="SSF57667">
    <property type="entry name" value="beta-beta-alpha zinc fingers"/>
    <property type="match status" value="2"/>
</dbReference>
<feature type="domain" description="C2H2-type" evidence="3">
    <location>
        <begin position="391"/>
        <end position="418"/>
    </location>
</feature>
<dbReference type="InterPro" id="IPR029526">
    <property type="entry name" value="PGBD"/>
</dbReference>
<name>A0ABY6KA57_9ARAC</name>
<feature type="domain" description="C2H2-type" evidence="3">
    <location>
        <begin position="335"/>
        <end position="362"/>
    </location>
</feature>
<protein>
    <recommendedName>
        <fullName evidence="3">C2H2-type domain-containing protein</fullName>
    </recommendedName>
</protein>
<dbReference type="PANTHER" id="PTHR46599:SF3">
    <property type="entry name" value="PIGGYBAC TRANSPOSABLE ELEMENT-DERIVED PROTEIN 4"/>
    <property type="match status" value="1"/>
</dbReference>
<dbReference type="Gene3D" id="3.30.160.60">
    <property type="entry name" value="Classic Zinc Finger"/>
    <property type="match status" value="4"/>
</dbReference>
<organism evidence="4 5">
    <name type="scientific">Cordylochernes scorpioides</name>
    <dbReference type="NCBI Taxonomy" id="51811"/>
    <lineage>
        <taxon>Eukaryota</taxon>
        <taxon>Metazoa</taxon>
        <taxon>Ecdysozoa</taxon>
        <taxon>Arthropoda</taxon>
        <taxon>Chelicerata</taxon>
        <taxon>Arachnida</taxon>
        <taxon>Pseudoscorpiones</taxon>
        <taxon>Cheliferoidea</taxon>
        <taxon>Chernetidae</taxon>
        <taxon>Cordylochernes</taxon>
    </lineage>
</organism>
<dbReference type="InterPro" id="IPR013087">
    <property type="entry name" value="Znf_C2H2_type"/>
</dbReference>
<keyword evidence="1" id="KW-0479">Metal-binding</keyword>
<dbReference type="Pfam" id="PF13843">
    <property type="entry name" value="DDE_Tnp_1_7"/>
    <property type="match status" value="1"/>
</dbReference>
<dbReference type="Proteomes" id="UP001235939">
    <property type="component" value="Chromosome 03"/>
</dbReference>
<keyword evidence="1" id="KW-0862">Zinc</keyword>
<feature type="domain" description="C2H2-type" evidence="3">
    <location>
        <begin position="307"/>
        <end position="334"/>
    </location>
</feature>
<evidence type="ECO:0000256" key="1">
    <source>
        <dbReference type="PROSITE-ProRule" id="PRU00042"/>
    </source>
</evidence>
<accession>A0ABY6KA57</accession>
<reference evidence="4 5" key="1">
    <citation type="submission" date="2022-01" db="EMBL/GenBank/DDBJ databases">
        <title>A chromosomal length assembly of Cordylochernes scorpioides.</title>
        <authorList>
            <person name="Zeh D."/>
            <person name="Zeh J."/>
        </authorList>
    </citation>
    <scope>NUCLEOTIDE SEQUENCE [LARGE SCALE GENOMIC DNA]</scope>
    <source>
        <strain evidence="4">IN4F17</strain>
        <tissue evidence="4">Whole Body</tissue>
    </source>
</reference>
<evidence type="ECO:0000313" key="4">
    <source>
        <dbReference type="EMBL" id="UYV65689.1"/>
    </source>
</evidence>
<sequence length="544" mass="63466">MSSESDSCTEVYDLDSDLESSSSSDTEINYFQEDEVDVANLPWHHGRFGIKLWMVCESETGYCLQFKPYKGKLGQIHKSLSYDVPMKLLTNSNLLNNFFTSIDLARDLAKNGTYLTGTVRANRKGFPAAIKTANYSSNNIIYLRNQEILAIGYKEKPSKPPVRFLSTYCEAISEAKPRRPNSEYPQVKNIYDKYMGRVDLNDMMMYVYMDERKGRKFHRKVVINILHRALLNSYIIYLQHCKDSPLLSRQKFNISVINSLVENIQEPCNPSTSQIQVQSLPQKREKRTTVKYQLVRHSFKHTGDQPFKCEYCDYKSAAKYQLDRHLFKHTRIKPFKCEFCDHKTSNKNDLNKHSRIHTGDKPFKCEYCDYRAAANYQLARHLIKHSVEKPFKCEYCDHTTSNRDDLDDHFHIHTSTTKGLKYKSKKASTKEKVSTMAVNVNKLEKFSGDKGSIRPESWLKLYELETSKLDEVDRINNLIYYLSKDALEWLADEILSNASIKKWDTVKLKLIQRFGYKVESPIVAASKRRLKKEETVEDYFRDKI</sequence>
<dbReference type="PROSITE" id="PS50157">
    <property type="entry name" value="ZINC_FINGER_C2H2_2"/>
    <property type="match status" value="4"/>
</dbReference>
<proteinExistence type="predicted"/>
<dbReference type="EMBL" id="CP092865">
    <property type="protein sequence ID" value="UYV65689.1"/>
    <property type="molecule type" value="Genomic_DNA"/>
</dbReference>
<dbReference type="PANTHER" id="PTHR46599">
    <property type="entry name" value="PIGGYBAC TRANSPOSABLE ELEMENT-DERIVED PROTEIN 4"/>
    <property type="match status" value="1"/>
</dbReference>
<evidence type="ECO:0000259" key="3">
    <source>
        <dbReference type="PROSITE" id="PS50157"/>
    </source>
</evidence>
<gene>
    <name evidence="4" type="ORF">LAZ67_3005152</name>
</gene>
<dbReference type="SMART" id="SM00355">
    <property type="entry name" value="ZnF_C2H2"/>
    <property type="match status" value="4"/>
</dbReference>
<keyword evidence="5" id="KW-1185">Reference proteome</keyword>
<dbReference type="InterPro" id="IPR036236">
    <property type="entry name" value="Znf_C2H2_sf"/>
</dbReference>
<feature type="region of interest" description="Disordered" evidence="2">
    <location>
        <begin position="1"/>
        <end position="23"/>
    </location>
</feature>
<evidence type="ECO:0000256" key="2">
    <source>
        <dbReference type="SAM" id="MobiDB-lite"/>
    </source>
</evidence>